<gene>
    <name evidence="2" type="ORF">SteCoe_24781</name>
</gene>
<dbReference type="AlphaFoldDB" id="A0A1R2BGS6"/>
<comment type="cofactor">
    <cofactor evidence="1">
        <name>Mg(2+)</name>
        <dbReference type="ChEBI" id="CHEBI:18420"/>
    </cofactor>
    <text evidence="1">Binds 2 magnesium ions per subunit.</text>
</comment>
<evidence type="ECO:0000313" key="3">
    <source>
        <dbReference type="Proteomes" id="UP000187209"/>
    </source>
</evidence>
<dbReference type="Pfam" id="PF03747">
    <property type="entry name" value="ADP_ribosyl_GH"/>
    <property type="match status" value="1"/>
</dbReference>
<evidence type="ECO:0000256" key="1">
    <source>
        <dbReference type="PIRSR" id="PIRSR605502-1"/>
    </source>
</evidence>
<keyword evidence="1" id="KW-0479">Metal-binding</keyword>
<dbReference type="InterPro" id="IPR005502">
    <property type="entry name" value="Ribosyl_crysJ1"/>
</dbReference>
<sequence length="344" mass="38791">MLIMEKYVFDVADRARLNSALGCVFGAFIGDALGSALEFKNEISSEMLAEALEMKGGIFGNGHGQVTDDSELAMCIIHGLNDTLPKFSAESIAKYYKKWVLTDPFDIGITTARAFNLFTTKNSKFSQWATQSARNHNQNSLSNGSFMRCSPLAVYCRKLSIEDLIKVVTKDVTMTHPNEIIIQSQIFYVIFLSHLIENPQDRSGAWTKARQYLNSCNDEVKSWVKDIEESPPMLATNHIGYAKIAFDHTFRQILNQEINFENSMRQILLKGGDTDTNAAIVGAMIGAYVGYDELPELWKQKVENFDSMTMEGIPRNKKFLNQTLVKNLIIRIFTEAPQILEEIN</sequence>
<keyword evidence="3" id="KW-1185">Reference proteome</keyword>
<dbReference type="EMBL" id="MPUH01000659">
    <property type="protein sequence ID" value="OMJ75972.1"/>
    <property type="molecule type" value="Genomic_DNA"/>
</dbReference>
<evidence type="ECO:0008006" key="4">
    <source>
        <dbReference type="Google" id="ProtNLM"/>
    </source>
</evidence>
<dbReference type="Proteomes" id="UP000187209">
    <property type="component" value="Unassembled WGS sequence"/>
</dbReference>
<dbReference type="GO" id="GO:0046872">
    <property type="term" value="F:metal ion binding"/>
    <property type="evidence" value="ECO:0007669"/>
    <property type="project" value="UniProtKB-KW"/>
</dbReference>
<name>A0A1R2BGS6_9CILI</name>
<feature type="binding site" evidence="1">
    <location>
        <position position="273"/>
    </location>
    <ligand>
        <name>Mg(2+)</name>
        <dbReference type="ChEBI" id="CHEBI:18420"/>
        <label>1</label>
    </ligand>
</feature>
<feature type="binding site" evidence="1">
    <location>
        <position position="276"/>
    </location>
    <ligand>
        <name>Mg(2+)</name>
        <dbReference type="ChEBI" id="CHEBI:18420"/>
        <label>1</label>
    </ligand>
</feature>
<proteinExistence type="predicted"/>
<feature type="binding site" evidence="1">
    <location>
        <position position="69"/>
    </location>
    <ligand>
        <name>Mg(2+)</name>
        <dbReference type="ChEBI" id="CHEBI:18420"/>
        <label>1</label>
    </ligand>
</feature>
<dbReference type="OrthoDB" id="312273at2759"/>
<comment type="caution">
    <text evidence="2">The sequence shown here is derived from an EMBL/GenBank/DDBJ whole genome shotgun (WGS) entry which is preliminary data.</text>
</comment>
<accession>A0A1R2BGS6</accession>
<dbReference type="PANTHER" id="PTHR16222">
    <property type="entry name" value="ADP-RIBOSYLGLYCOHYDROLASE"/>
    <property type="match status" value="1"/>
</dbReference>
<protein>
    <recommendedName>
        <fullName evidence="4">ADP-ribosylglycohydrolase</fullName>
    </recommendedName>
</protein>
<dbReference type="Gene3D" id="1.10.4080.10">
    <property type="entry name" value="ADP-ribosylation/Crystallin J1"/>
    <property type="match status" value="1"/>
</dbReference>
<dbReference type="PANTHER" id="PTHR16222:SF35">
    <property type="entry name" value="ADP-RIBOSYLGLYCOHYDROLASE"/>
    <property type="match status" value="1"/>
</dbReference>
<keyword evidence="1" id="KW-0460">Magnesium</keyword>
<dbReference type="SUPFAM" id="SSF101478">
    <property type="entry name" value="ADP-ribosylglycohydrolase"/>
    <property type="match status" value="1"/>
</dbReference>
<evidence type="ECO:0000313" key="2">
    <source>
        <dbReference type="EMBL" id="OMJ75972.1"/>
    </source>
</evidence>
<feature type="binding site" evidence="1">
    <location>
        <position position="68"/>
    </location>
    <ligand>
        <name>Mg(2+)</name>
        <dbReference type="ChEBI" id="CHEBI:18420"/>
        <label>1</label>
    </ligand>
</feature>
<dbReference type="InterPro" id="IPR036705">
    <property type="entry name" value="Ribosyl_crysJ1_sf"/>
</dbReference>
<dbReference type="InterPro" id="IPR050792">
    <property type="entry name" value="ADP-ribosylglycohydrolase"/>
</dbReference>
<organism evidence="2 3">
    <name type="scientific">Stentor coeruleus</name>
    <dbReference type="NCBI Taxonomy" id="5963"/>
    <lineage>
        <taxon>Eukaryota</taxon>
        <taxon>Sar</taxon>
        <taxon>Alveolata</taxon>
        <taxon>Ciliophora</taxon>
        <taxon>Postciliodesmatophora</taxon>
        <taxon>Heterotrichea</taxon>
        <taxon>Heterotrichida</taxon>
        <taxon>Stentoridae</taxon>
        <taxon>Stentor</taxon>
    </lineage>
</organism>
<feature type="binding site" evidence="1">
    <location>
        <position position="275"/>
    </location>
    <ligand>
        <name>Mg(2+)</name>
        <dbReference type="ChEBI" id="CHEBI:18420"/>
        <label>1</label>
    </ligand>
</feature>
<feature type="binding site" evidence="1">
    <location>
        <position position="67"/>
    </location>
    <ligand>
        <name>Mg(2+)</name>
        <dbReference type="ChEBI" id="CHEBI:18420"/>
        <label>1</label>
    </ligand>
</feature>
<reference evidence="2 3" key="1">
    <citation type="submission" date="2016-11" db="EMBL/GenBank/DDBJ databases">
        <title>The macronuclear genome of Stentor coeruleus: a giant cell with tiny introns.</title>
        <authorList>
            <person name="Slabodnick M."/>
            <person name="Ruby J.G."/>
            <person name="Reiff S.B."/>
            <person name="Swart E.C."/>
            <person name="Gosai S."/>
            <person name="Prabakaran S."/>
            <person name="Witkowska E."/>
            <person name="Larue G.E."/>
            <person name="Fisher S."/>
            <person name="Freeman R.M."/>
            <person name="Gunawardena J."/>
            <person name="Chu W."/>
            <person name="Stover N.A."/>
            <person name="Gregory B.D."/>
            <person name="Nowacki M."/>
            <person name="Derisi J."/>
            <person name="Roy S.W."/>
            <person name="Marshall W.F."/>
            <person name="Sood P."/>
        </authorList>
    </citation>
    <scope>NUCLEOTIDE SEQUENCE [LARGE SCALE GENOMIC DNA]</scope>
    <source>
        <strain evidence="2">WM001</strain>
    </source>
</reference>